<keyword evidence="2" id="KW-0732">Signal</keyword>
<dbReference type="Proteomes" id="UP001594351">
    <property type="component" value="Unassembled WGS sequence"/>
</dbReference>
<dbReference type="EMBL" id="JBHPBY010000163">
    <property type="protein sequence ID" value="MFC1851198.1"/>
    <property type="molecule type" value="Genomic_DNA"/>
</dbReference>
<evidence type="ECO:0000313" key="5">
    <source>
        <dbReference type="Proteomes" id="UP001594351"/>
    </source>
</evidence>
<evidence type="ECO:0000259" key="3">
    <source>
        <dbReference type="SMART" id="SM00746"/>
    </source>
</evidence>
<evidence type="ECO:0000256" key="2">
    <source>
        <dbReference type="SAM" id="SignalP"/>
    </source>
</evidence>
<evidence type="ECO:0000256" key="1">
    <source>
        <dbReference type="SAM" id="MobiDB-lite"/>
    </source>
</evidence>
<sequence length="131" mass="14498">MRNFTSLMLVLLLAFFLSGLAVAEEKTSELKPQTKCPVMGGDVNKEVFTDHDGQRIYFCCSECIKEFKKDPDKYLAKIKKNGETTMDLKDCAKCGHPKGSEKCCHKNTKARSNCGQSQKSSSCCSKGTAKI</sequence>
<dbReference type="Gene3D" id="1.10.620.20">
    <property type="entry name" value="Ribonucleotide Reductase, subunit A"/>
    <property type="match status" value="1"/>
</dbReference>
<comment type="caution">
    <text evidence="4">The sequence shown here is derived from an EMBL/GenBank/DDBJ whole genome shotgun (WGS) entry which is preliminary data.</text>
</comment>
<dbReference type="InterPro" id="IPR012348">
    <property type="entry name" value="RNR-like"/>
</dbReference>
<accession>A0ABV6YYC6</accession>
<evidence type="ECO:0000313" key="4">
    <source>
        <dbReference type="EMBL" id="MFC1851198.1"/>
    </source>
</evidence>
<proteinExistence type="predicted"/>
<reference evidence="4 5" key="1">
    <citation type="submission" date="2024-09" db="EMBL/GenBank/DDBJ databases">
        <title>Laminarin stimulates single cell rates of sulfate reduction while oxygen inhibits transcriptomic activity in coastal marine sediment.</title>
        <authorList>
            <person name="Lindsay M."/>
            <person name="Orcutt B."/>
            <person name="Emerson D."/>
            <person name="Stepanauskas R."/>
            <person name="D'Angelo T."/>
        </authorList>
    </citation>
    <scope>NUCLEOTIDE SEQUENCE [LARGE SCALE GENOMIC DNA]</scope>
    <source>
        <strain evidence="4">SAG AM-311-K15</strain>
    </source>
</reference>
<dbReference type="InterPro" id="IPR011017">
    <property type="entry name" value="TRASH_dom"/>
</dbReference>
<dbReference type="SMART" id="SM00746">
    <property type="entry name" value="TRASH"/>
    <property type="match status" value="1"/>
</dbReference>
<organism evidence="4 5">
    <name type="scientific">candidate division CSSED10-310 bacterium</name>
    <dbReference type="NCBI Taxonomy" id="2855610"/>
    <lineage>
        <taxon>Bacteria</taxon>
        <taxon>Bacteria division CSSED10-310</taxon>
    </lineage>
</organism>
<gene>
    <name evidence="4" type="ORF">ACFL27_13465</name>
</gene>
<feature type="chain" id="PRO_5045297383" description="TRASH domain-containing protein" evidence="2">
    <location>
        <begin position="24"/>
        <end position="131"/>
    </location>
</feature>
<protein>
    <recommendedName>
        <fullName evidence="3">TRASH domain-containing protein</fullName>
    </recommendedName>
</protein>
<name>A0ABV6YYC6_UNCC1</name>
<feature type="compositionally biased region" description="Low complexity" evidence="1">
    <location>
        <begin position="114"/>
        <end position="131"/>
    </location>
</feature>
<dbReference type="InterPro" id="IPR009078">
    <property type="entry name" value="Ferritin-like_SF"/>
</dbReference>
<feature type="region of interest" description="Disordered" evidence="1">
    <location>
        <begin position="107"/>
        <end position="131"/>
    </location>
</feature>
<feature type="signal peptide" evidence="2">
    <location>
        <begin position="1"/>
        <end position="23"/>
    </location>
</feature>
<feature type="domain" description="TRASH" evidence="3">
    <location>
        <begin position="36"/>
        <end position="71"/>
    </location>
</feature>
<keyword evidence="5" id="KW-1185">Reference proteome</keyword>
<dbReference type="SUPFAM" id="SSF47240">
    <property type="entry name" value="Ferritin-like"/>
    <property type="match status" value="1"/>
</dbReference>